<dbReference type="PANTHER" id="PTHR45615">
    <property type="entry name" value="MYOSIN HEAVY CHAIN, NON-MUSCLE"/>
    <property type="match status" value="1"/>
</dbReference>
<organism evidence="3">
    <name type="scientific">Dunaliella tertiolecta</name>
    <name type="common">Green alga</name>
    <dbReference type="NCBI Taxonomy" id="3047"/>
    <lineage>
        <taxon>Eukaryota</taxon>
        <taxon>Viridiplantae</taxon>
        <taxon>Chlorophyta</taxon>
        <taxon>core chlorophytes</taxon>
        <taxon>Chlorophyceae</taxon>
        <taxon>CS clade</taxon>
        <taxon>Chlamydomonadales</taxon>
        <taxon>Dunaliellaceae</taxon>
        <taxon>Dunaliella</taxon>
    </lineage>
</organism>
<name>A0A7S3R0A7_DUNTE</name>
<feature type="region of interest" description="Disordered" evidence="2">
    <location>
        <begin position="644"/>
        <end position="695"/>
    </location>
</feature>
<feature type="region of interest" description="Disordered" evidence="2">
    <location>
        <begin position="713"/>
        <end position="736"/>
    </location>
</feature>
<feature type="compositionally biased region" description="Low complexity" evidence="2">
    <location>
        <begin position="1102"/>
        <end position="1111"/>
    </location>
</feature>
<reference evidence="3" key="1">
    <citation type="submission" date="2021-01" db="EMBL/GenBank/DDBJ databases">
        <authorList>
            <person name="Corre E."/>
            <person name="Pelletier E."/>
            <person name="Niang G."/>
            <person name="Scheremetjew M."/>
            <person name="Finn R."/>
            <person name="Kale V."/>
            <person name="Holt S."/>
            <person name="Cochrane G."/>
            <person name="Meng A."/>
            <person name="Brown T."/>
            <person name="Cohen L."/>
        </authorList>
    </citation>
    <scope>NUCLEOTIDE SEQUENCE</scope>
    <source>
        <strain evidence="3">CCMP1320</strain>
    </source>
</reference>
<feature type="region of interest" description="Disordered" evidence="2">
    <location>
        <begin position="1101"/>
        <end position="1138"/>
    </location>
</feature>
<feature type="compositionally biased region" description="Polar residues" evidence="2">
    <location>
        <begin position="867"/>
        <end position="876"/>
    </location>
</feature>
<feature type="region of interest" description="Disordered" evidence="2">
    <location>
        <begin position="119"/>
        <end position="146"/>
    </location>
</feature>
<sequence length="1248" mass="132125">MEGARAAAKAQEEQLAAQAVRLSTCQAEADARAQQLLAEHQAYRAAAEATERQLAAELGSSRAAAEQGMQQLQADLEEAQAAAEASMRQLLEEAEASRAAADARQKQVEAVMEGARQAAKAQEEQLRSMKERFDASRAEAAHLAEEAAAAQAQAQAAQAEKATVEGKLEAVMEGARQAAKAQEQQLNGQRKRAEAYRAEADALNEQLSALQAQLQTVSAERAALDIRASVADRAVQQLRSELDDSRALLAEGAVSHKADADERAQQLQAALEGSKSQAGELQRQLQAAKEVGRVEVEAVQQKLQAAESSKASLEELVQQVQSDLEASRAAADVNLRRLQGELAAAQDQAREQAQQLQEQQALAHMRASDAERDLAHAHAQLREAETTAAALQARVSEGSEEVAQLREEVLGARRAMQEHEGQLSSLEQLLVASKAETAEATRQLAEAKAQLTAGAAERAQQEDRSSILSADASRAEAAAAAEIAALRSDLDAHAAEKAALEASGEVARLEAARLGGLLRGAVSKLEASMSQASQAQGSRAAAEEAAKSAQARAEQASAECRQVEGMCQELAAQLSQATDAHAELQISYATLRAEHDTLLAQAREFSFKTEPLELEVVQLQHERQAAAAQIQHLQRELSVALAAQTKQQAAAHRRQMASLPPPPPPFVHVPSPSRPGQTSRRSSNTSSSPHAQRDPSEAFAAIYGLPFNFEAQQHQRQHGGSATPPMTHRSTGSERLDPTERFASIYGLPFDLKQQQQQQAQAVQQAALSLTTPNIRRQQQQLGGGGSSGDSSHSSPSAHKHTPPLTTTPGASTSTTAAPRPHPHVSRYLNTSSPLKSPKPGTPAHAQPPSFSTPPSTSKARRDGHLFTSSPSPLQQHKSRYPAGSAAGVGQHGSVASPPPSLPHMQLPSHHGQRVPQGVSAGGSGSAFSPLGRSSNSGQPLPGGDSSSRGGGSQDVRDAAEGQPGVEDEISRLASLIRHQREQIASFIGRVADKKGGSEESQTQIGQLTANLAAMKALNTELLAKVSRSRAGGDAAGDSAALVQELKDILASSKAEEAPADEDPLAAPPSDAAALVVHASYLSAKIKDVVQRQWQVIRRASAHAPGPSAHPNKTTDELPHPHASGDRGVGGGAHMQRQLRSTMSRRLSFDGTDQPSSRSNSIRARAPVVVPSLTQSSELGIGGAHGGAEGRVDVASMSQEAAQDFESLQTQYCNLLLQFWHVEVQLKNQAASENRAMPQNFGAHMAFR</sequence>
<dbReference type="PANTHER" id="PTHR45615:SF80">
    <property type="entry name" value="GRIP DOMAIN-CONTAINING PROTEIN"/>
    <property type="match status" value="1"/>
</dbReference>
<keyword evidence="1" id="KW-0175">Coiled coil</keyword>
<feature type="region of interest" description="Disordered" evidence="2">
    <location>
        <begin position="173"/>
        <end position="193"/>
    </location>
</feature>
<feature type="compositionally biased region" description="Low complexity" evidence="2">
    <location>
        <begin position="848"/>
        <end position="858"/>
    </location>
</feature>
<feature type="compositionally biased region" description="Basic and acidic residues" evidence="2">
    <location>
        <begin position="121"/>
        <end position="145"/>
    </location>
</feature>
<feature type="coiled-coil region" evidence="1">
    <location>
        <begin position="257"/>
        <end position="503"/>
    </location>
</feature>
<dbReference type="EMBL" id="HBIP01022610">
    <property type="protein sequence ID" value="CAE0498467.1"/>
    <property type="molecule type" value="Transcribed_RNA"/>
</dbReference>
<gene>
    <name evidence="3" type="ORF">DTER00134_LOCUS13540</name>
</gene>
<accession>A0A7S3R0A7</accession>
<feature type="coiled-coil region" evidence="1">
    <location>
        <begin position="532"/>
        <end position="636"/>
    </location>
</feature>
<feature type="region of interest" description="Disordered" evidence="2">
    <location>
        <begin position="778"/>
        <end position="967"/>
    </location>
</feature>
<proteinExistence type="predicted"/>
<feature type="compositionally biased region" description="Basic and acidic residues" evidence="2">
    <location>
        <begin position="1113"/>
        <end position="1125"/>
    </location>
</feature>
<evidence type="ECO:0000313" key="3">
    <source>
        <dbReference type="EMBL" id="CAE0498467.1"/>
    </source>
</evidence>
<dbReference type="AlphaFoldDB" id="A0A7S3R0A7"/>
<protein>
    <submittedName>
        <fullName evidence="3">Uncharacterized protein</fullName>
    </submittedName>
</protein>
<feature type="compositionally biased region" description="Low complexity" evidence="2">
    <location>
        <begin position="789"/>
        <end position="819"/>
    </location>
</feature>
<evidence type="ECO:0000256" key="2">
    <source>
        <dbReference type="SAM" id="MobiDB-lite"/>
    </source>
</evidence>
<evidence type="ECO:0000256" key="1">
    <source>
        <dbReference type="SAM" id="Coils"/>
    </source>
</evidence>
<feature type="compositionally biased region" description="Low complexity" evidence="2">
    <location>
        <begin position="668"/>
        <end position="688"/>
    </location>
</feature>